<dbReference type="Proteomes" id="UP000199502">
    <property type="component" value="Unassembled WGS sequence"/>
</dbReference>
<keyword evidence="5" id="KW-0560">Oxidoreductase</keyword>
<dbReference type="PANTHER" id="PTHR42784:SF1">
    <property type="entry name" value="PYRANOSE 2-OXIDASE"/>
    <property type="match status" value="1"/>
</dbReference>
<organism evidence="7 8">
    <name type="scientific">Paracoccus tibetensis</name>
    <dbReference type="NCBI Taxonomy" id="336292"/>
    <lineage>
        <taxon>Bacteria</taxon>
        <taxon>Pseudomonadati</taxon>
        <taxon>Pseudomonadota</taxon>
        <taxon>Alphaproteobacteria</taxon>
        <taxon>Rhodobacterales</taxon>
        <taxon>Paracoccaceae</taxon>
        <taxon>Paracoccus</taxon>
    </lineage>
</organism>
<dbReference type="SUPFAM" id="SSF51905">
    <property type="entry name" value="FAD/NAD(P)-binding domain"/>
    <property type="match status" value="1"/>
</dbReference>
<proteinExistence type="inferred from homology"/>
<comment type="similarity">
    <text evidence="2">Belongs to the GMC oxidoreductase family.</text>
</comment>
<gene>
    <name evidence="7" type="ORF">SAMN05660710_03664</name>
</gene>
<dbReference type="AlphaFoldDB" id="A0A1G5K3R9"/>
<accession>A0A1G5K3R9</accession>
<keyword evidence="4" id="KW-0274">FAD</keyword>
<name>A0A1G5K3R9_9RHOB</name>
<dbReference type="Pfam" id="PF05199">
    <property type="entry name" value="GMC_oxred_C"/>
    <property type="match status" value="1"/>
</dbReference>
<evidence type="ECO:0000256" key="5">
    <source>
        <dbReference type="ARBA" id="ARBA00023002"/>
    </source>
</evidence>
<dbReference type="PANTHER" id="PTHR42784">
    <property type="entry name" value="PYRANOSE 2-OXIDASE"/>
    <property type="match status" value="1"/>
</dbReference>
<evidence type="ECO:0000256" key="1">
    <source>
        <dbReference type="ARBA" id="ARBA00001974"/>
    </source>
</evidence>
<dbReference type="RefSeq" id="WP_090748232.1">
    <property type="nucleotide sequence ID" value="NZ_FMVT01000021.1"/>
</dbReference>
<protein>
    <submittedName>
        <fullName evidence="7">Choline dehydrogenase</fullName>
    </submittedName>
</protein>
<evidence type="ECO:0000259" key="6">
    <source>
        <dbReference type="Pfam" id="PF05199"/>
    </source>
</evidence>
<comment type="cofactor">
    <cofactor evidence="1">
        <name>FAD</name>
        <dbReference type="ChEBI" id="CHEBI:57692"/>
    </cofactor>
</comment>
<dbReference type="STRING" id="336292.SAMN05660710_03664"/>
<feature type="domain" description="Glucose-methanol-choline oxidoreductase C-terminal" evidence="6">
    <location>
        <begin position="394"/>
        <end position="513"/>
    </location>
</feature>
<keyword evidence="8" id="KW-1185">Reference proteome</keyword>
<dbReference type="Gene3D" id="3.50.50.60">
    <property type="entry name" value="FAD/NAD(P)-binding domain"/>
    <property type="match status" value="2"/>
</dbReference>
<evidence type="ECO:0000256" key="3">
    <source>
        <dbReference type="ARBA" id="ARBA00022630"/>
    </source>
</evidence>
<dbReference type="InterPro" id="IPR007867">
    <property type="entry name" value="GMC_OxRtase_C"/>
</dbReference>
<reference evidence="7 8" key="1">
    <citation type="submission" date="2016-10" db="EMBL/GenBank/DDBJ databases">
        <authorList>
            <person name="de Groot N.N."/>
        </authorList>
    </citation>
    <scope>NUCLEOTIDE SEQUENCE [LARGE SCALE GENOMIC DNA]</scope>
    <source>
        <strain evidence="7 8">CGMCC 1.8925</strain>
    </source>
</reference>
<evidence type="ECO:0000313" key="7">
    <source>
        <dbReference type="EMBL" id="SCY95104.1"/>
    </source>
</evidence>
<dbReference type="OrthoDB" id="9798604at2"/>
<dbReference type="InterPro" id="IPR036188">
    <property type="entry name" value="FAD/NAD-bd_sf"/>
</dbReference>
<dbReference type="GO" id="GO:0016614">
    <property type="term" value="F:oxidoreductase activity, acting on CH-OH group of donors"/>
    <property type="evidence" value="ECO:0007669"/>
    <property type="project" value="InterPro"/>
</dbReference>
<evidence type="ECO:0000313" key="8">
    <source>
        <dbReference type="Proteomes" id="UP000199502"/>
    </source>
</evidence>
<evidence type="ECO:0000256" key="2">
    <source>
        <dbReference type="ARBA" id="ARBA00010790"/>
    </source>
</evidence>
<keyword evidence="3" id="KW-0285">Flavoprotein</keyword>
<sequence length="531" mass="57611">MRAERIWEGAPVPDHSRFDAIVVGSGAAGGVAATRLCDAGLKVLVLEAGLSATRPLNPQTRSLTAVARFLEKVEAERKLPPRLARYGELAFRLLGRGRQPVQSRCFAWALAPDLLIDDRDHPYATEEESRFLWFRSRRPGGRMMIPGHGRQYYRLTGMGPEGADPAQAHWPFRLEDIEDWYLWVEERLQLKGGAQAGQGPHHSALAEVLTPTGSETAIIEAIRSRWPQARPAIGTYAAPVPWLERAAASGQLTCQDGAVVRRVLKDEAGAAKGVEWIDSRSGNVRTSLAPIVFLCASAIESTRILLLSRPEGEKPGTGTGSPALGRYLMDHAVMSGSGIWPVAGEVRPEQSEPGRCIHVPPNAQHGAMSLQIHVHPRGGGGARVDIVCFAEMLPDAWNRVTLSSSRRDRHGIPIPVIRFRHSEQQREIARYQAELIRQLATDLGLANFSVNTALSPGGTSVHECGTARMGTDPATSVVDTNNECWDVPGLYVTDGACFPRQHVSNPTLTIMMLSARAAAHAAARVLSGGAR</sequence>
<evidence type="ECO:0000256" key="4">
    <source>
        <dbReference type="ARBA" id="ARBA00022827"/>
    </source>
</evidence>
<dbReference type="InterPro" id="IPR051473">
    <property type="entry name" value="P2Ox-like"/>
</dbReference>
<dbReference type="EMBL" id="FMVT01000021">
    <property type="protein sequence ID" value="SCY95104.1"/>
    <property type="molecule type" value="Genomic_DNA"/>
</dbReference>
<dbReference type="SUPFAM" id="SSF54373">
    <property type="entry name" value="FAD-linked reductases, C-terminal domain"/>
    <property type="match status" value="1"/>
</dbReference>